<dbReference type="AlphaFoldDB" id="A0A2K3P7P2"/>
<reference evidence="2 3" key="1">
    <citation type="journal article" date="2014" name="Am. J. Bot.">
        <title>Genome assembly and annotation for red clover (Trifolium pratense; Fabaceae).</title>
        <authorList>
            <person name="Istvanek J."/>
            <person name="Jaros M."/>
            <person name="Krenek A."/>
            <person name="Repkova J."/>
        </authorList>
    </citation>
    <scope>NUCLEOTIDE SEQUENCE [LARGE SCALE GENOMIC DNA]</scope>
    <source>
        <strain evidence="3">cv. Tatra</strain>
        <tissue evidence="2">Young leaves</tissue>
    </source>
</reference>
<evidence type="ECO:0000256" key="1">
    <source>
        <dbReference type="SAM" id="MobiDB-lite"/>
    </source>
</evidence>
<accession>A0A2K3P7P2</accession>
<comment type="caution">
    <text evidence="2">The sequence shown here is derived from an EMBL/GenBank/DDBJ whole genome shotgun (WGS) entry which is preliminary data.</text>
</comment>
<proteinExistence type="predicted"/>
<reference evidence="2 3" key="2">
    <citation type="journal article" date="2017" name="Front. Plant Sci.">
        <title>Gene Classification and Mining of Molecular Markers Useful in Red Clover (Trifolium pratense) Breeding.</title>
        <authorList>
            <person name="Istvanek J."/>
            <person name="Dluhosova J."/>
            <person name="Dluhos P."/>
            <person name="Patkova L."/>
            <person name="Nedelnik J."/>
            <person name="Repkova J."/>
        </authorList>
    </citation>
    <scope>NUCLEOTIDE SEQUENCE [LARGE SCALE GENOMIC DNA]</scope>
    <source>
        <strain evidence="3">cv. Tatra</strain>
        <tissue evidence="2">Young leaves</tissue>
    </source>
</reference>
<dbReference type="Proteomes" id="UP000236291">
    <property type="component" value="Unassembled WGS sequence"/>
</dbReference>
<evidence type="ECO:0000313" key="2">
    <source>
        <dbReference type="EMBL" id="PNY11301.1"/>
    </source>
</evidence>
<feature type="region of interest" description="Disordered" evidence="1">
    <location>
        <begin position="1"/>
        <end position="107"/>
    </location>
</feature>
<organism evidence="2 3">
    <name type="scientific">Trifolium pratense</name>
    <name type="common">Red clover</name>
    <dbReference type="NCBI Taxonomy" id="57577"/>
    <lineage>
        <taxon>Eukaryota</taxon>
        <taxon>Viridiplantae</taxon>
        <taxon>Streptophyta</taxon>
        <taxon>Embryophyta</taxon>
        <taxon>Tracheophyta</taxon>
        <taxon>Spermatophyta</taxon>
        <taxon>Magnoliopsida</taxon>
        <taxon>eudicotyledons</taxon>
        <taxon>Gunneridae</taxon>
        <taxon>Pentapetalae</taxon>
        <taxon>rosids</taxon>
        <taxon>fabids</taxon>
        <taxon>Fabales</taxon>
        <taxon>Fabaceae</taxon>
        <taxon>Papilionoideae</taxon>
        <taxon>50 kb inversion clade</taxon>
        <taxon>NPAAA clade</taxon>
        <taxon>Hologalegina</taxon>
        <taxon>IRL clade</taxon>
        <taxon>Trifolieae</taxon>
        <taxon>Trifolium</taxon>
    </lineage>
</organism>
<dbReference type="EMBL" id="ASHM01004446">
    <property type="protein sequence ID" value="PNY11301.1"/>
    <property type="molecule type" value="Genomic_DNA"/>
</dbReference>
<feature type="compositionally biased region" description="Basic and acidic residues" evidence="1">
    <location>
        <begin position="73"/>
        <end position="89"/>
    </location>
</feature>
<evidence type="ECO:0000313" key="3">
    <source>
        <dbReference type="Proteomes" id="UP000236291"/>
    </source>
</evidence>
<sequence length="128" mass="14949">MKVNYLTSRERNHHPLPPPWLGDEGRTNHPYPCAGSPEKAVEAETPGDQSWGRRKLPPSSKFDVCKHRWRPSRQKEQQSENEQEKLQSRKKERALSTPNLWRNIFGTHKSPKESRTLIFLPSTKKQIL</sequence>
<name>A0A2K3P7P2_TRIPR</name>
<protein>
    <submittedName>
        <fullName evidence="2">Uncharacterized protein</fullName>
    </submittedName>
</protein>
<gene>
    <name evidence="2" type="ORF">L195_g007905</name>
</gene>